<evidence type="ECO:0000256" key="4">
    <source>
        <dbReference type="ARBA" id="ARBA00022840"/>
    </source>
</evidence>
<evidence type="ECO:0000313" key="9">
    <source>
        <dbReference type="EMBL" id="KAH8495728.1"/>
    </source>
</evidence>
<dbReference type="InterPro" id="IPR011009">
    <property type="entry name" value="Kinase-like_dom_sf"/>
</dbReference>
<keyword evidence="1" id="KW-0808">Transferase</keyword>
<evidence type="ECO:0000313" key="10">
    <source>
        <dbReference type="Proteomes" id="UP000807159"/>
    </source>
</evidence>
<accession>A0A8T2XRD7</accession>
<evidence type="ECO:0000256" key="7">
    <source>
        <dbReference type="SAM" id="MobiDB-lite"/>
    </source>
</evidence>
<dbReference type="Proteomes" id="UP000807159">
    <property type="component" value="Chromosome 10"/>
</dbReference>
<dbReference type="Gene3D" id="1.10.510.10">
    <property type="entry name" value="Transferase(Phosphotransferase) domain 1"/>
    <property type="match status" value="1"/>
</dbReference>
<feature type="region of interest" description="Disordered" evidence="7">
    <location>
        <begin position="1"/>
        <end position="31"/>
    </location>
</feature>
<dbReference type="PROSITE" id="PS50011">
    <property type="entry name" value="PROTEIN_KINASE_DOM"/>
    <property type="match status" value="1"/>
</dbReference>
<evidence type="ECO:0000256" key="3">
    <source>
        <dbReference type="ARBA" id="ARBA00022777"/>
    </source>
</evidence>
<dbReference type="GO" id="GO:0004674">
    <property type="term" value="F:protein serine/threonine kinase activity"/>
    <property type="evidence" value="ECO:0007669"/>
    <property type="project" value="UniProtKB-EC"/>
</dbReference>
<name>A0A8T2XRD7_POPDE</name>
<keyword evidence="2" id="KW-0547">Nucleotide-binding</keyword>
<dbReference type="EMBL" id="JACEGQ020000010">
    <property type="protein sequence ID" value="KAH8495728.1"/>
    <property type="molecule type" value="Genomic_DNA"/>
</dbReference>
<comment type="catalytic activity">
    <reaction evidence="5">
        <text>L-threonyl-[protein] + ATP = O-phospho-L-threonyl-[protein] + ADP + H(+)</text>
        <dbReference type="Rhea" id="RHEA:46608"/>
        <dbReference type="Rhea" id="RHEA-COMP:11060"/>
        <dbReference type="Rhea" id="RHEA-COMP:11605"/>
        <dbReference type="ChEBI" id="CHEBI:15378"/>
        <dbReference type="ChEBI" id="CHEBI:30013"/>
        <dbReference type="ChEBI" id="CHEBI:30616"/>
        <dbReference type="ChEBI" id="CHEBI:61977"/>
        <dbReference type="ChEBI" id="CHEBI:456216"/>
        <dbReference type="EC" id="2.7.11.1"/>
    </reaction>
</comment>
<evidence type="ECO:0000256" key="6">
    <source>
        <dbReference type="ARBA" id="ARBA00048679"/>
    </source>
</evidence>
<sequence length="358" mass="39990">MMDSKTSGNAGDVMVAKEPDNQEGGANSNVKGIGGVSNKDMYFRADKIDLKSLDAQLEKHLSRVWSRDIEIQRPREEWEIDLSKLDIRHELAHGTFGTVYRGTYDNQDVAVKLLDWGEDGMATAAETMAVRASFQQEVAVWHKLDHPNVTKFVGASMGTLNLKIPAKNPSDDNINLPARACCVVVEYLPGGTLKQYLIRNSRKKLAFKNPCEMTGETGTLGYMAPEVLDGKPYNRRCDVYSFGICLWEIYCCDMPYPDLSFADVSSAVVRQNFVIILFIYMPYDLPLLCENLRPDIPRCCPSSLANVMRKCWDGNAEKRPEMDEVVKMLEGIDTSKGGGMIPEDQNSGCFCFNPVRGP</sequence>
<dbReference type="GO" id="GO:0005886">
    <property type="term" value="C:plasma membrane"/>
    <property type="evidence" value="ECO:0007669"/>
    <property type="project" value="TreeGrafter"/>
</dbReference>
<gene>
    <name evidence="9" type="ORF">H0E87_018785</name>
</gene>
<evidence type="ECO:0000256" key="5">
    <source>
        <dbReference type="ARBA" id="ARBA00047899"/>
    </source>
</evidence>
<dbReference type="Pfam" id="PF00069">
    <property type="entry name" value="Pkinase"/>
    <property type="match status" value="1"/>
</dbReference>
<dbReference type="SUPFAM" id="SSF56112">
    <property type="entry name" value="Protein kinase-like (PK-like)"/>
    <property type="match status" value="1"/>
</dbReference>
<keyword evidence="10" id="KW-1185">Reference proteome</keyword>
<dbReference type="GO" id="GO:0005524">
    <property type="term" value="F:ATP binding"/>
    <property type="evidence" value="ECO:0007669"/>
    <property type="project" value="UniProtKB-KW"/>
</dbReference>
<keyword evidence="3" id="KW-0418">Kinase</keyword>
<dbReference type="Gene3D" id="3.30.200.20">
    <property type="entry name" value="Phosphorylase Kinase, domain 1"/>
    <property type="match status" value="1"/>
</dbReference>
<dbReference type="PANTHER" id="PTHR44329">
    <property type="entry name" value="SERINE/THREONINE-PROTEIN KINASE TNNI3K-RELATED"/>
    <property type="match status" value="1"/>
</dbReference>
<comment type="catalytic activity">
    <reaction evidence="6">
        <text>L-seryl-[protein] + ATP = O-phospho-L-seryl-[protein] + ADP + H(+)</text>
        <dbReference type="Rhea" id="RHEA:17989"/>
        <dbReference type="Rhea" id="RHEA-COMP:9863"/>
        <dbReference type="Rhea" id="RHEA-COMP:11604"/>
        <dbReference type="ChEBI" id="CHEBI:15378"/>
        <dbReference type="ChEBI" id="CHEBI:29999"/>
        <dbReference type="ChEBI" id="CHEBI:30616"/>
        <dbReference type="ChEBI" id="CHEBI:83421"/>
        <dbReference type="ChEBI" id="CHEBI:456216"/>
        <dbReference type="EC" id="2.7.11.1"/>
    </reaction>
</comment>
<reference evidence="9" key="1">
    <citation type="journal article" date="2021" name="J. Hered.">
        <title>Genome Assembly of Salicaceae Populus deltoides (Eastern Cottonwood) I-69 Based on Nanopore Sequencing and Hi-C Technologies.</title>
        <authorList>
            <person name="Bai S."/>
            <person name="Wu H."/>
            <person name="Zhang J."/>
            <person name="Pan Z."/>
            <person name="Zhao W."/>
            <person name="Li Z."/>
            <person name="Tong C."/>
        </authorList>
    </citation>
    <scope>NUCLEOTIDE SEQUENCE</scope>
    <source>
        <tissue evidence="9">Leaf</tissue>
    </source>
</reference>
<comment type="caution">
    <text evidence="9">The sequence shown here is derived from an EMBL/GenBank/DDBJ whole genome shotgun (WGS) entry which is preliminary data.</text>
</comment>
<proteinExistence type="predicted"/>
<evidence type="ECO:0000259" key="8">
    <source>
        <dbReference type="PROSITE" id="PS50011"/>
    </source>
</evidence>
<dbReference type="InterPro" id="IPR051681">
    <property type="entry name" value="Ser/Thr_Kinases-Pseudokinases"/>
</dbReference>
<evidence type="ECO:0000256" key="1">
    <source>
        <dbReference type="ARBA" id="ARBA00022679"/>
    </source>
</evidence>
<organism evidence="9 10">
    <name type="scientific">Populus deltoides</name>
    <name type="common">Eastern poplar</name>
    <name type="synonym">Eastern cottonwood</name>
    <dbReference type="NCBI Taxonomy" id="3696"/>
    <lineage>
        <taxon>Eukaryota</taxon>
        <taxon>Viridiplantae</taxon>
        <taxon>Streptophyta</taxon>
        <taxon>Embryophyta</taxon>
        <taxon>Tracheophyta</taxon>
        <taxon>Spermatophyta</taxon>
        <taxon>Magnoliopsida</taxon>
        <taxon>eudicotyledons</taxon>
        <taxon>Gunneridae</taxon>
        <taxon>Pentapetalae</taxon>
        <taxon>rosids</taxon>
        <taxon>fabids</taxon>
        <taxon>Malpighiales</taxon>
        <taxon>Salicaceae</taxon>
        <taxon>Saliceae</taxon>
        <taxon>Populus</taxon>
    </lineage>
</organism>
<dbReference type="AlphaFoldDB" id="A0A8T2XRD7"/>
<dbReference type="PANTHER" id="PTHR44329:SF228">
    <property type="entry name" value="KINASE-LIKE PROTEIN"/>
    <property type="match status" value="1"/>
</dbReference>
<dbReference type="InterPro" id="IPR000719">
    <property type="entry name" value="Prot_kinase_dom"/>
</dbReference>
<feature type="domain" description="Protein kinase" evidence="8">
    <location>
        <begin position="1"/>
        <end position="332"/>
    </location>
</feature>
<evidence type="ECO:0000256" key="2">
    <source>
        <dbReference type="ARBA" id="ARBA00022741"/>
    </source>
</evidence>
<protein>
    <recommendedName>
        <fullName evidence="8">Protein kinase domain-containing protein</fullName>
    </recommendedName>
</protein>
<dbReference type="FunFam" id="3.30.200.20:FF:000034">
    <property type="entry name" value="Kinase suppressor of Ras 1"/>
    <property type="match status" value="1"/>
</dbReference>
<keyword evidence="4" id="KW-0067">ATP-binding</keyword>